<dbReference type="Proteomes" id="UP000604046">
    <property type="component" value="Unassembled WGS sequence"/>
</dbReference>
<sequence length="103" mass="11144">MDEAHMVEGPCGFILLTEVASVAPTNKRPSCNPFLLCERSNEEYPSPCNRGECEPDGHPPCFLILGLGLWRQSPSADLTENLQGSKGMPSSRCPEVCPASLPK</sequence>
<evidence type="ECO:0000313" key="2">
    <source>
        <dbReference type="EMBL" id="CAE7330882.1"/>
    </source>
</evidence>
<keyword evidence="3" id="KW-1185">Reference proteome</keyword>
<accession>A0A812NPP4</accession>
<evidence type="ECO:0000256" key="1">
    <source>
        <dbReference type="SAM" id="MobiDB-lite"/>
    </source>
</evidence>
<reference evidence="2" key="1">
    <citation type="submission" date="2021-02" db="EMBL/GenBank/DDBJ databases">
        <authorList>
            <person name="Dougan E. K."/>
            <person name="Rhodes N."/>
            <person name="Thang M."/>
            <person name="Chan C."/>
        </authorList>
    </citation>
    <scope>NUCLEOTIDE SEQUENCE</scope>
</reference>
<protein>
    <submittedName>
        <fullName evidence="2">Uncharacterized protein</fullName>
    </submittedName>
</protein>
<feature type="region of interest" description="Disordered" evidence="1">
    <location>
        <begin position="78"/>
        <end position="103"/>
    </location>
</feature>
<organism evidence="2 3">
    <name type="scientific">Symbiodinium natans</name>
    <dbReference type="NCBI Taxonomy" id="878477"/>
    <lineage>
        <taxon>Eukaryota</taxon>
        <taxon>Sar</taxon>
        <taxon>Alveolata</taxon>
        <taxon>Dinophyceae</taxon>
        <taxon>Suessiales</taxon>
        <taxon>Symbiodiniaceae</taxon>
        <taxon>Symbiodinium</taxon>
    </lineage>
</organism>
<proteinExistence type="predicted"/>
<comment type="caution">
    <text evidence="2">The sequence shown here is derived from an EMBL/GenBank/DDBJ whole genome shotgun (WGS) entry which is preliminary data.</text>
</comment>
<dbReference type="AlphaFoldDB" id="A0A812NPP4"/>
<gene>
    <name evidence="2" type="ORF">SNAT2548_LOCUS17310</name>
</gene>
<dbReference type="EMBL" id="CAJNDS010002107">
    <property type="protein sequence ID" value="CAE7330882.1"/>
    <property type="molecule type" value="Genomic_DNA"/>
</dbReference>
<evidence type="ECO:0000313" key="3">
    <source>
        <dbReference type="Proteomes" id="UP000604046"/>
    </source>
</evidence>
<name>A0A812NPP4_9DINO</name>